<dbReference type="HOGENOM" id="CLU_676182_0_0_1"/>
<gene>
    <name evidence="4" type="ORF">DOTSEDRAFT_34732</name>
</gene>
<dbReference type="PROSITE" id="PS50048">
    <property type="entry name" value="ZN2_CY6_FUNGAL_2"/>
    <property type="match status" value="1"/>
</dbReference>
<dbReference type="AlphaFoldDB" id="N1PL72"/>
<reference evidence="4 5" key="2">
    <citation type="journal article" date="2012" name="PLoS Pathog.">
        <title>Diverse lifestyles and strategies of plant pathogenesis encoded in the genomes of eighteen Dothideomycetes fungi.</title>
        <authorList>
            <person name="Ohm R.A."/>
            <person name="Feau N."/>
            <person name="Henrissat B."/>
            <person name="Schoch C.L."/>
            <person name="Horwitz B.A."/>
            <person name="Barry K.W."/>
            <person name="Condon B.J."/>
            <person name="Copeland A.C."/>
            <person name="Dhillon B."/>
            <person name="Glaser F."/>
            <person name="Hesse C.N."/>
            <person name="Kosti I."/>
            <person name="LaButti K."/>
            <person name="Lindquist E.A."/>
            <person name="Lucas S."/>
            <person name="Salamov A.A."/>
            <person name="Bradshaw R.E."/>
            <person name="Ciuffetti L."/>
            <person name="Hamelin R.C."/>
            <person name="Kema G.H.J."/>
            <person name="Lawrence C."/>
            <person name="Scott J.A."/>
            <person name="Spatafora J.W."/>
            <person name="Turgeon B.G."/>
            <person name="de Wit P.J.G.M."/>
            <person name="Zhong S."/>
            <person name="Goodwin S.B."/>
            <person name="Grigoriev I.V."/>
        </authorList>
    </citation>
    <scope>NUCLEOTIDE SEQUENCE [LARGE SCALE GENOMIC DNA]</scope>
    <source>
        <strain evidence="5">NZE10 / CBS 128990</strain>
    </source>
</reference>
<proteinExistence type="predicted"/>
<feature type="domain" description="Zn(2)-C6 fungal-type" evidence="3">
    <location>
        <begin position="5"/>
        <end position="35"/>
    </location>
</feature>
<dbReference type="Pfam" id="PF00172">
    <property type="entry name" value="Zn_clus"/>
    <property type="match status" value="1"/>
</dbReference>
<dbReference type="EMBL" id="KB446539">
    <property type="protein sequence ID" value="EME44242.1"/>
    <property type="molecule type" value="Genomic_DNA"/>
</dbReference>
<dbReference type="OrthoDB" id="4356994at2759"/>
<name>N1PL72_DOTSN</name>
<evidence type="ECO:0000256" key="1">
    <source>
        <dbReference type="ARBA" id="ARBA00023242"/>
    </source>
</evidence>
<dbReference type="SUPFAM" id="SSF57701">
    <property type="entry name" value="Zn2/Cys6 DNA-binding domain"/>
    <property type="match status" value="1"/>
</dbReference>
<keyword evidence="1" id="KW-0539">Nucleus</keyword>
<dbReference type="Gene3D" id="4.10.240.10">
    <property type="entry name" value="Zn(2)-C6 fungal-type DNA-binding domain"/>
    <property type="match status" value="1"/>
</dbReference>
<feature type="region of interest" description="Disordered" evidence="2">
    <location>
        <begin position="39"/>
        <end position="79"/>
    </location>
</feature>
<dbReference type="InterPro" id="IPR036864">
    <property type="entry name" value="Zn2-C6_fun-type_DNA-bd_sf"/>
</dbReference>
<dbReference type="InterPro" id="IPR001138">
    <property type="entry name" value="Zn2Cys6_DnaBD"/>
</dbReference>
<dbReference type="GO" id="GO:0008270">
    <property type="term" value="F:zinc ion binding"/>
    <property type="evidence" value="ECO:0007669"/>
    <property type="project" value="InterPro"/>
</dbReference>
<dbReference type="CDD" id="cd00067">
    <property type="entry name" value="GAL4"/>
    <property type="match status" value="1"/>
</dbReference>
<reference evidence="5" key="1">
    <citation type="journal article" date="2012" name="PLoS Genet.">
        <title>The genomes of the fungal plant pathogens Cladosporium fulvum and Dothistroma septosporum reveal adaptation to different hosts and lifestyles but also signatures of common ancestry.</title>
        <authorList>
            <person name="de Wit P.J.G.M."/>
            <person name="van der Burgt A."/>
            <person name="Oekmen B."/>
            <person name="Stergiopoulos I."/>
            <person name="Abd-Elsalam K.A."/>
            <person name="Aerts A.L."/>
            <person name="Bahkali A.H."/>
            <person name="Beenen H.G."/>
            <person name="Chettri P."/>
            <person name="Cox M.P."/>
            <person name="Datema E."/>
            <person name="de Vries R.P."/>
            <person name="Dhillon B."/>
            <person name="Ganley A.R."/>
            <person name="Griffiths S.A."/>
            <person name="Guo Y."/>
            <person name="Hamelin R.C."/>
            <person name="Henrissat B."/>
            <person name="Kabir M.S."/>
            <person name="Jashni M.K."/>
            <person name="Kema G."/>
            <person name="Klaubauf S."/>
            <person name="Lapidus A."/>
            <person name="Levasseur A."/>
            <person name="Lindquist E."/>
            <person name="Mehrabi R."/>
            <person name="Ohm R.A."/>
            <person name="Owen T.J."/>
            <person name="Salamov A."/>
            <person name="Schwelm A."/>
            <person name="Schijlen E."/>
            <person name="Sun H."/>
            <person name="van den Burg H.A."/>
            <person name="van Ham R.C.H.J."/>
            <person name="Zhang S."/>
            <person name="Goodwin S.B."/>
            <person name="Grigoriev I.V."/>
            <person name="Collemare J."/>
            <person name="Bradshaw R.E."/>
        </authorList>
    </citation>
    <scope>NUCLEOTIDE SEQUENCE [LARGE SCALE GENOMIC DNA]</scope>
    <source>
        <strain evidence="5">NZE10 / CBS 128990</strain>
    </source>
</reference>
<evidence type="ECO:0000313" key="4">
    <source>
        <dbReference type="EMBL" id="EME44242.1"/>
    </source>
</evidence>
<feature type="compositionally biased region" description="Basic residues" evidence="2">
    <location>
        <begin position="42"/>
        <end position="51"/>
    </location>
</feature>
<protein>
    <recommendedName>
        <fullName evidence="3">Zn(2)-C6 fungal-type domain-containing protein</fullName>
    </recommendedName>
</protein>
<evidence type="ECO:0000259" key="3">
    <source>
        <dbReference type="PROSITE" id="PS50048"/>
    </source>
</evidence>
<evidence type="ECO:0000256" key="2">
    <source>
        <dbReference type="SAM" id="MobiDB-lite"/>
    </source>
</evidence>
<keyword evidence="5" id="KW-1185">Reference proteome</keyword>
<sequence length="407" mass="43365">MPSTACDQCYRRKTGCVGERPVCNRCIVAGLTCTYSTGRPVGKPKGHRKSKSCNATSNHSASPDQSSPPLPSVSTADTGQCVNHSHATIHTGSYGGIVESPVASVTGPASALHHFSGFSSICPNDDQLFNTSPSNTFQPSRSTASPYEQSIPHAGPGDEGYFATTNVPLTSWIETAGTPTWPMQTFPAAFLIGSSSGIAGIRPSCADPSIDQQWLQSLTVGPSASVTVMHGTSSPMPCPCCILLDDMGHLFRCQVSCPRMDFDQVIQVIQKAHQNVQTSLQCSLCPKHGPQGRHTNVIVTLQQAVICLQDVLTTLGIDIGSAFDLGLPYGTGVNGCNQRPMRLKRGLDHALVECEFESMQHLARVVRAMMQNEHGSEDSLAATLSLLTALDESLEALGRRITMLAQI</sequence>
<feature type="compositionally biased region" description="Polar residues" evidence="2">
    <location>
        <begin position="129"/>
        <end position="148"/>
    </location>
</feature>
<feature type="region of interest" description="Disordered" evidence="2">
    <location>
        <begin position="129"/>
        <end position="159"/>
    </location>
</feature>
<dbReference type="GO" id="GO:0000981">
    <property type="term" value="F:DNA-binding transcription factor activity, RNA polymerase II-specific"/>
    <property type="evidence" value="ECO:0007669"/>
    <property type="project" value="InterPro"/>
</dbReference>
<evidence type="ECO:0000313" key="5">
    <source>
        <dbReference type="Proteomes" id="UP000016933"/>
    </source>
</evidence>
<dbReference type="OMA" id="LFRCQVS"/>
<feature type="compositionally biased region" description="Polar residues" evidence="2">
    <location>
        <begin position="52"/>
        <end position="65"/>
    </location>
</feature>
<organism evidence="4 5">
    <name type="scientific">Dothistroma septosporum (strain NZE10 / CBS 128990)</name>
    <name type="common">Red band needle blight fungus</name>
    <name type="synonym">Mycosphaerella pini</name>
    <dbReference type="NCBI Taxonomy" id="675120"/>
    <lineage>
        <taxon>Eukaryota</taxon>
        <taxon>Fungi</taxon>
        <taxon>Dikarya</taxon>
        <taxon>Ascomycota</taxon>
        <taxon>Pezizomycotina</taxon>
        <taxon>Dothideomycetes</taxon>
        <taxon>Dothideomycetidae</taxon>
        <taxon>Mycosphaerellales</taxon>
        <taxon>Mycosphaerellaceae</taxon>
        <taxon>Dothistroma</taxon>
    </lineage>
</organism>
<dbReference type="Proteomes" id="UP000016933">
    <property type="component" value="Unassembled WGS sequence"/>
</dbReference>
<dbReference type="SMART" id="SM00066">
    <property type="entry name" value="GAL4"/>
    <property type="match status" value="1"/>
</dbReference>
<accession>N1PL72</accession>